<accession>A0A074LPP2</accession>
<keyword evidence="3" id="KW-1185">Reference proteome</keyword>
<protein>
    <recommendedName>
        <fullName evidence="4">Sporulation protein</fullName>
    </recommendedName>
</protein>
<dbReference type="Proteomes" id="UP000027931">
    <property type="component" value="Unassembled WGS sequence"/>
</dbReference>
<sequence>MALLRKTGMALTALTLAVGLTGCGNHANLGARVNNLDQPSARDASRTNVQSAGVQVRQDIGRKLDTINGVRNSTVLVQGGNAYVGMINIGKEHQMDAAMKSGDNWNDMPYGTQQNPKSAAGMTVQQMQAEGLDPAHTHDGPYSTMSGNIDDATKKKVDAIVRANVKGVRNVYLTGNVDHVQKLSGYKHYISRGGNMKAHLQEFNQFIRQSFGTSTPEQQNQQLQNNARISPSQPRYP</sequence>
<evidence type="ECO:0000313" key="3">
    <source>
        <dbReference type="Proteomes" id="UP000027931"/>
    </source>
</evidence>
<dbReference type="STRING" id="1157490.EL26_12230"/>
<proteinExistence type="predicted"/>
<dbReference type="RefSeq" id="WP_038088613.1">
    <property type="nucleotide sequence ID" value="NZ_JMIR01000015.1"/>
</dbReference>
<evidence type="ECO:0008006" key="4">
    <source>
        <dbReference type="Google" id="ProtNLM"/>
    </source>
</evidence>
<reference evidence="2 3" key="1">
    <citation type="journal article" date="2013" name="Int. J. Syst. Evol. Microbiol.">
        <title>Tumebacillus flagellatus sp. nov., an alpha-amylase/pullulanase-producing bacterium isolated from cassava wastewater.</title>
        <authorList>
            <person name="Wang Q."/>
            <person name="Xie N."/>
            <person name="Qin Y."/>
            <person name="Shen N."/>
            <person name="Zhu J."/>
            <person name="Mi H."/>
            <person name="Huang R."/>
        </authorList>
    </citation>
    <scope>NUCLEOTIDE SEQUENCE [LARGE SCALE GENOMIC DNA]</scope>
    <source>
        <strain evidence="2 3">GST4</strain>
    </source>
</reference>
<comment type="caution">
    <text evidence="2">The sequence shown here is derived from an EMBL/GenBank/DDBJ whole genome shotgun (WGS) entry which is preliminary data.</text>
</comment>
<dbReference type="AlphaFoldDB" id="A0A074LPP2"/>
<dbReference type="EMBL" id="JMIR01000015">
    <property type="protein sequence ID" value="KEO83049.1"/>
    <property type="molecule type" value="Genomic_DNA"/>
</dbReference>
<feature type="region of interest" description="Disordered" evidence="1">
    <location>
        <begin position="212"/>
        <end position="237"/>
    </location>
</feature>
<dbReference type="eggNOG" id="ENOG5030NKR">
    <property type="taxonomic scope" value="Bacteria"/>
</dbReference>
<evidence type="ECO:0000313" key="2">
    <source>
        <dbReference type="EMBL" id="KEO83049.1"/>
    </source>
</evidence>
<gene>
    <name evidence="2" type="ORF">EL26_12230</name>
</gene>
<evidence type="ECO:0000256" key="1">
    <source>
        <dbReference type="SAM" id="MobiDB-lite"/>
    </source>
</evidence>
<name>A0A074LPP2_9BACL</name>
<dbReference type="PROSITE" id="PS51257">
    <property type="entry name" value="PROKAR_LIPOPROTEIN"/>
    <property type="match status" value="1"/>
</dbReference>
<organism evidence="2 3">
    <name type="scientific">Tumebacillus flagellatus</name>
    <dbReference type="NCBI Taxonomy" id="1157490"/>
    <lineage>
        <taxon>Bacteria</taxon>
        <taxon>Bacillati</taxon>
        <taxon>Bacillota</taxon>
        <taxon>Bacilli</taxon>
        <taxon>Bacillales</taxon>
        <taxon>Alicyclobacillaceae</taxon>
        <taxon>Tumebacillus</taxon>
    </lineage>
</organism>
<dbReference type="OrthoDB" id="2380794at2"/>